<proteinExistence type="predicted"/>
<dbReference type="Proteomes" id="UP001060085">
    <property type="component" value="Linkage Group LG04"/>
</dbReference>
<organism evidence="1 2">
    <name type="scientific">Catharanthus roseus</name>
    <name type="common">Madagascar periwinkle</name>
    <name type="synonym">Vinca rosea</name>
    <dbReference type="NCBI Taxonomy" id="4058"/>
    <lineage>
        <taxon>Eukaryota</taxon>
        <taxon>Viridiplantae</taxon>
        <taxon>Streptophyta</taxon>
        <taxon>Embryophyta</taxon>
        <taxon>Tracheophyta</taxon>
        <taxon>Spermatophyta</taxon>
        <taxon>Magnoliopsida</taxon>
        <taxon>eudicotyledons</taxon>
        <taxon>Gunneridae</taxon>
        <taxon>Pentapetalae</taxon>
        <taxon>asterids</taxon>
        <taxon>lamiids</taxon>
        <taxon>Gentianales</taxon>
        <taxon>Apocynaceae</taxon>
        <taxon>Rauvolfioideae</taxon>
        <taxon>Vinceae</taxon>
        <taxon>Catharanthinae</taxon>
        <taxon>Catharanthus</taxon>
    </lineage>
</organism>
<protein>
    <submittedName>
        <fullName evidence="1">Uncharacterized protein</fullName>
    </submittedName>
</protein>
<sequence length="300" mass="33763">MIISAFALSCSLLDFSTTFALSIPSHASARLGNCGLGSSQQRLSIALVQDLLARMWLLDSEVSLPLLRLLKIYQNSDICLLLESQSQAADFSFEGRVIAKLCRYSVLGIVGLQNESNSLCSAEDPTQKHHAGLQLLLNIISKWVQIPFRCTSHFFQLRPYVSLELFLVNEDGENIDGRSILSEGEMKEQLSLSKNQQIDDSVDLNEKLLGIHQKLTNMYICFHPNSNYQGFSTCLLGISAFPVGVYHIKWHSLKDKTMAQNITTSFRLHFCICTRWFLSQGFNSNLPLTEEDRLVTSLDY</sequence>
<reference evidence="2" key="1">
    <citation type="journal article" date="2023" name="Nat. Plants">
        <title>Single-cell RNA sequencing provides a high-resolution roadmap for understanding the multicellular compartmentation of specialized metabolism.</title>
        <authorList>
            <person name="Sun S."/>
            <person name="Shen X."/>
            <person name="Li Y."/>
            <person name="Li Y."/>
            <person name="Wang S."/>
            <person name="Li R."/>
            <person name="Zhang H."/>
            <person name="Shen G."/>
            <person name="Guo B."/>
            <person name="Wei J."/>
            <person name="Xu J."/>
            <person name="St-Pierre B."/>
            <person name="Chen S."/>
            <person name="Sun C."/>
        </authorList>
    </citation>
    <scope>NUCLEOTIDE SEQUENCE [LARGE SCALE GENOMIC DNA]</scope>
</reference>
<evidence type="ECO:0000313" key="2">
    <source>
        <dbReference type="Proteomes" id="UP001060085"/>
    </source>
</evidence>
<evidence type="ECO:0000313" key="1">
    <source>
        <dbReference type="EMBL" id="KAI5666616.1"/>
    </source>
</evidence>
<keyword evidence="2" id="KW-1185">Reference proteome</keyword>
<accession>A0ACC0B1V2</accession>
<gene>
    <name evidence="1" type="ORF">M9H77_16469</name>
</gene>
<name>A0ACC0B1V2_CATRO</name>
<comment type="caution">
    <text evidence="1">The sequence shown here is derived from an EMBL/GenBank/DDBJ whole genome shotgun (WGS) entry which is preliminary data.</text>
</comment>
<dbReference type="EMBL" id="CM044704">
    <property type="protein sequence ID" value="KAI5666616.1"/>
    <property type="molecule type" value="Genomic_DNA"/>
</dbReference>